<proteinExistence type="predicted"/>
<dbReference type="InterPro" id="IPR000843">
    <property type="entry name" value="HTH_LacI"/>
</dbReference>
<dbReference type="InterPro" id="IPR028082">
    <property type="entry name" value="Peripla_BP_I"/>
</dbReference>
<keyword evidence="3" id="KW-0804">Transcription</keyword>
<dbReference type="RefSeq" id="WP_244711099.1">
    <property type="nucleotide sequence ID" value="NZ_CP095073.1"/>
</dbReference>
<dbReference type="PANTHER" id="PTHR30146">
    <property type="entry name" value="LACI-RELATED TRANSCRIPTIONAL REPRESSOR"/>
    <property type="match status" value="1"/>
</dbReference>
<evidence type="ECO:0000259" key="4">
    <source>
        <dbReference type="PROSITE" id="PS50932"/>
    </source>
</evidence>
<dbReference type="EMBL" id="CP095073">
    <property type="protein sequence ID" value="UOQ44827.1"/>
    <property type="molecule type" value="Genomic_DNA"/>
</dbReference>
<feature type="domain" description="HTH lacI-type" evidence="4">
    <location>
        <begin position="2"/>
        <end position="56"/>
    </location>
</feature>
<dbReference type="Pfam" id="PF13377">
    <property type="entry name" value="Peripla_BP_3"/>
    <property type="match status" value="1"/>
</dbReference>
<name>A0ABY4EK30_9BACI</name>
<accession>A0ABY4EK30</accession>
<sequence>MATIKDVAKQAGVSVSVVSKALNDYEDINDKTKKRILKIAEELNYTPNLAGRNLSSKKRMTIGLISSAVFNTNKKDTNAYEVIKGIYTGVDEEQLELAIFLMDSQKQKQKSYTQFCRERNIGGAILHGLRTDDPYFKELLDTNIPCVNIDFRTDSQAENVGSVAIDNKTAGEEMADHLLTRGHRDIAIMAGTEETFVNIERLQGVKQGFEKHNVDFPESAVLYADFSEEKAYELAKDYLAEHRPTAFLCFSDLMVYGVMKAVTEAGLKVPDDLSLIGFDDIPFSAITHPPLTTVHQDFFEIGRQAAKLLMDIMKDYHFENHVVVDHELIERESVKDLNES</sequence>
<dbReference type="Proteomes" id="UP000831787">
    <property type="component" value="Chromosome"/>
</dbReference>
<gene>
    <name evidence="5" type="ORF">MUN89_02410</name>
</gene>
<dbReference type="Gene3D" id="1.10.260.40">
    <property type="entry name" value="lambda repressor-like DNA-binding domains"/>
    <property type="match status" value="1"/>
</dbReference>
<dbReference type="Gene3D" id="3.40.50.2300">
    <property type="match status" value="2"/>
</dbReference>
<dbReference type="PANTHER" id="PTHR30146:SF109">
    <property type="entry name" value="HTH-TYPE TRANSCRIPTIONAL REGULATOR GALS"/>
    <property type="match status" value="1"/>
</dbReference>
<keyword evidence="1" id="KW-0805">Transcription regulation</keyword>
<dbReference type="SUPFAM" id="SSF47413">
    <property type="entry name" value="lambda repressor-like DNA-binding domains"/>
    <property type="match status" value="1"/>
</dbReference>
<protein>
    <submittedName>
        <fullName evidence="5">LacI family transcriptional regulator</fullName>
    </submittedName>
</protein>
<keyword evidence="2" id="KW-0238">DNA-binding</keyword>
<dbReference type="PRINTS" id="PR00036">
    <property type="entry name" value="HTHLACI"/>
</dbReference>
<dbReference type="CDD" id="cd01392">
    <property type="entry name" value="HTH_LacI"/>
    <property type="match status" value="1"/>
</dbReference>
<evidence type="ECO:0000256" key="2">
    <source>
        <dbReference type="ARBA" id="ARBA00023125"/>
    </source>
</evidence>
<dbReference type="CDD" id="cd06267">
    <property type="entry name" value="PBP1_LacI_sugar_binding-like"/>
    <property type="match status" value="1"/>
</dbReference>
<evidence type="ECO:0000256" key="3">
    <source>
        <dbReference type="ARBA" id="ARBA00023163"/>
    </source>
</evidence>
<evidence type="ECO:0000256" key="1">
    <source>
        <dbReference type="ARBA" id="ARBA00023015"/>
    </source>
</evidence>
<evidence type="ECO:0000313" key="5">
    <source>
        <dbReference type="EMBL" id="UOQ44827.1"/>
    </source>
</evidence>
<evidence type="ECO:0000313" key="6">
    <source>
        <dbReference type="Proteomes" id="UP000831787"/>
    </source>
</evidence>
<reference evidence="5 6" key="1">
    <citation type="submission" date="2022-04" db="EMBL/GenBank/DDBJ databases">
        <title>Halobacillus sp. isolated from saltern.</title>
        <authorList>
            <person name="Won M."/>
            <person name="Lee C.-M."/>
            <person name="Woen H.-Y."/>
            <person name="Kwon S.-W."/>
        </authorList>
    </citation>
    <scope>NUCLEOTIDE SEQUENCE [LARGE SCALE GENOMIC DNA]</scope>
    <source>
        <strain evidence="5 6">SSBR10-3</strain>
    </source>
</reference>
<dbReference type="PROSITE" id="PS50932">
    <property type="entry name" value="HTH_LACI_2"/>
    <property type="match status" value="1"/>
</dbReference>
<dbReference type="SUPFAM" id="SSF53822">
    <property type="entry name" value="Periplasmic binding protein-like I"/>
    <property type="match status" value="1"/>
</dbReference>
<dbReference type="InterPro" id="IPR046335">
    <property type="entry name" value="LacI/GalR-like_sensor"/>
</dbReference>
<dbReference type="InterPro" id="IPR010982">
    <property type="entry name" value="Lambda_DNA-bd_dom_sf"/>
</dbReference>
<dbReference type="SMART" id="SM00354">
    <property type="entry name" value="HTH_LACI"/>
    <property type="match status" value="1"/>
</dbReference>
<dbReference type="Pfam" id="PF00356">
    <property type="entry name" value="LacI"/>
    <property type="match status" value="1"/>
</dbReference>
<keyword evidence="6" id="KW-1185">Reference proteome</keyword>
<organism evidence="5 6">
    <name type="scientific">Halobacillus salinarum</name>
    <dbReference type="NCBI Taxonomy" id="2932257"/>
    <lineage>
        <taxon>Bacteria</taxon>
        <taxon>Bacillati</taxon>
        <taxon>Bacillota</taxon>
        <taxon>Bacilli</taxon>
        <taxon>Bacillales</taxon>
        <taxon>Bacillaceae</taxon>
        <taxon>Halobacillus</taxon>
    </lineage>
</organism>